<evidence type="ECO:0000313" key="3">
    <source>
        <dbReference type="EMBL" id="SEF87055.1"/>
    </source>
</evidence>
<reference evidence="3 4" key="1">
    <citation type="submission" date="2016-10" db="EMBL/GenBank/DDBJ databases">
        <authorList>
            <person name="de Groot N.N."/>
        </authorList>
    </citation>
    <scope>NUCLEOTIDE SEQUENCE [LARGE SCALE GENOMIC DNA]</scope>
    <source>
        <strain evidence="3 4">CGMCC 4.2023</strain>
    </source>
</reference>
<dbReference type="InterPro" id="IPR024983">
    <property type="entry name" value="CHAT_dom"/>
</dbReference>
<keyword evidence="4" id="KW-1185">Reference proteome</keyword>
<protein>
    <recommendedName>
        <fullName evidence="2">CHAT domain-containing protein</fullName>
    </recommendedName>
</protein>
<feature type="compositionally biased region" description="Low complexity" evidence="1">
    <location>
        <begin position="261"/>
        <end position="276"/>
    </location>
</feature>
<feature type="region of interest" description="Disordered" evidence="1">
    <location>
        <begin position="18"/>
        <end position="67"/>
    </location>
</feature>
<dbReference type="AlphaFoldDB" id="A0A1H5VI64"/>
<dbReference type="OrthoDB" id="4276364at2"/>
<dbReference type="EMBL" id="FNVU01000002">
    <property type="protein sequence ID" value="SEF87055.1"/>
    <property type="molecule type" value="Genomic_DNA"/>
</dbReference>
<dbReference type="Pfam" id="PF12770">
    <property type="entry name" value="CHAT"/>
    <property type="match status" value="1"/>
</dbReference>
<sequence>MPPSDRIRRAGAWLAGARAVGPGAGPHSPRPLPLAAPRAVEAPDATLPDTAPGGLGSVSTDPTERLPDGLAELRVQRVRGGDGDPAYLLTGVCGGPSDDLPFTSRAPELAPTDINLERVREGGAMPSEFYREVRHWSFRQRPLVGWLNAQRDRHGAALHLVVWDDTDYEIPWEMLLLNAEAATTGTDLPLGAAVPVARWTTIRELARPLLDEPAHCSGRVLSYFDEPNRSDAGAFSPFDHESHTDVDRFLDRLDERRRAAEPVPAAGGPGAASRAAQQVPGSAGAAGTSGRPDTAARPDTGGRPDPCGPGRADTGLGLVYMGCHGTHGKRIDDLTVGMLTWYELDEPAMSALHGDTGTGGTLVCLNVCHSGRLVDNRGGGEDALRGFSELFLRKGAKACIATRGEVGETEARALLGHLVEHAHRTPDRPIAQMLRDFRAHAVASLPHRVPRVRASDGGHDVDGQRRVLDLLYAFMYVYYGHPLTTLQLAPHHPDPAP</sequence>
<proteinExistence type="predicted"/>
<organism evidence="3 4">
    <name type="scientific">Actinacidiphila yanglinensis</name>
    <dbReference type="NCBI Taxonomy" id="310779"/>
    <lineage>
        <taxon>Bacteria</taxon>
        <taxon>Bacillati</taxon>
        <taxon>Actinomycetota</taxon>
        <taxon>Actinomycetes</taxon>
        <taxon>Kitasatosporales</taxon>
        <taxon>Streptomycetaceae</taxon>
        <taxon>Actinacidiphila</taxon>
    </lineage>
</organism>
<feature type="region of interest" description="Disordered" evidence="1">
    <location>
        <begin position="261"/>
        <end position="310"/>
    </location>
</feature>
<name>A0A1H5VI64_9ACTN</name>
<evidence type="ECO:0000259" key="2">
    <source>
        <dbReference type="Pfam" id="PF12770"/>
    </source>
</evidence>
<dbReference type="RefSeq" id="WP_103884462.1">
    <property type="nucleotide sequence ID" value="NZ_FNVU01000002.1"/>
</dbReference>
<evidence type="ECO:0000313" key="4">
    <source>
        <dbReference type="Proteomes" id="UP000236754"/>
    </source>
</evidence>
<dbReference type="Proteomes" id="UP000236754">
    <property type="component" value="Unassembled WGS sequence"/>
</dbReference>
<evidence type="ECO:0000256" key="1">
    <source>
        <dbReference type="SAM" id="MobiDB-lite"/>
    </source>
</evidence>
<gene>
    <name evidence="3" type="ORF">SAMN05216223_102314</name>
</gene>
<feature type="domain" description="CHAT" evidence="2">
    <location>
        <begin position="316"/>
        <end position="437"/>
    </location>
</feature>
<accession>A0A1H5VI64</accession>